<keyword evidence="2" id="KW-1185">Reference proteome</keyword>
<dbReference type="Proteomes" id="UP000309997">
    <property type="component" value="Unassembled WGS sequence"/>
</dbReference>
<comment type="caution">
    <text evidence="1">The sequence shown here is derived from an EMBL/GenBank/DDBJ whole genome shotgun (WGS) entry which is preliminary data.</text>
</comment>
<organism evidence="1 2">
    <name type="scientific">Populus alba</name>
    <name type="common">White poplar</name>
    <dbReference type="NCBI Taxonomy" id="43335"/>
    <lineage>
        <taxon>Eukaryota</taxon>
        <taxon>Viridiplantae</taxon>
        <taxon>Streptophyta</taxon>
        <taxon>Embryophyta</taxon>
        <taxon>Tracheophyta</taxon>
        <taxon>Spermatophyta</taxon>
        <taxon>Magnoliopsida</taxon>
        <taxon>eudicotyledons</taxon>
        <taxon>Gunneridae</taxon>
        <taxon>Pentapetalae</taxon>
        <taxon>rosids</taxon>
        <taxon>fabids</taxon>
        <taxon>Malpighiales</taxon>
        <taxon>Salicaceae</taxon>
        <taxon>Saliceae</taxon>
        <taxon>Populus</taxon>
    </lineage>
</organism>
<evidence type="ECO:0000313" key="2">
    <source>
        <dbReference type="Proteomes" id="UP000309997"/>
    </source>
</evidence>
<proteinExistence type="predicted"/>
<name>A0ACC4D2K8_POPAL</name>
<dbReference type="EMBL" id="RCHU02000001">
    <property type="protein sequence ID" value="KAL3611791.1"/>
    <property type="molecule type" value="Genomic_DNA"/>
</dbReference>
<gene>
    <name evidence="1" type="ORF">D5086_002811</name>
</gene>
<reference evidence="1 2" key="1">
    <citation type="journal article" date="2024" name="Plant Biotechnol. J.">
        <title>Genome and CRISPR/Cas9 system of a widespread forest tree (Populus alba) in the world.</title>
        <authorList>
            <person name="Liu Y.J."/>
            <person name="Jiang P.F."/>
            <person name="Han X.M."/>
            <person name="Li X.Y."/>
            <person name="Wang H.M."/>
            <person name="Wang Y.J."/>
            <person name="Wang X.X."/>
            <person name="Zeng Q.Y."/>
        </authorList>
    </citation>
    <scope>NUCLEOTIDE SEQUENCE [LARGE SCALE GENOMIC DNA]</scope>
    <source>
        <strain evidence="2">cv. PAL-ZL1</strain>
    </source>
</reference>
<sequence length="105" mass="11463">MKTKHVVETRNGSRQFFICLLIMSMACSWARKSESNDEAPSDSGCFLGLNNFCFHCRAGCKTRLGSDIQGNKAESARDGAASKGPAETVKLENRRLERGCATVAM</sequence>
<accession>A0ACC4D2K8</accession>
<protein>
    <submittedName>
        <fullName evidence="1">Uncharacterized protein</fullName>
    </submittedName>
</protein>
<evidence type="ECO:0000313" key="1">
    <source>
        <dbReference type="EMBL" id="KAL3611791.1"/>
    </source>
</evidence>